<proteinExistence type="predicted"/>
<accession>A0A0E1W895</accession>
<dbReference type="AlphaFoldDB" id="A0A0E1W895"/>
<dbReference type="Proteomes" id="UP000001812">
    <property type="component" value="Chromosome I"/>
</dbReference>
<reference evidence="1" key="1">
    <citation type="submission" date="2009-05" db="EMBL/GenBank/DDBJ databases">
        <authorList>
            <person name="Harkins D.M."/>
            <person name="DeShazer D."/>
            <person name="Woods D.E."/>
            <person name="Brinkac L.M."/>
            <person name="Brown K.A."/>
            <person name="Hung G.C."/>
            <person name="Tuanyok A."/>
            <person name="Zhang B."/>
            <person name="Nierman W.C."/>
        </authorList>
    </citation>
    <scope>NUCLEOTIDE SEQUENCE [LARGE SCALE GENOMIC DNA]</scope>
    <source>
        <strain evidence="1">1710a</strain>
    </source>
</reference>
<protein>
    <submittedName>
        <fullName evidence="1">Uncharacterized protein</fullName>
    </submittedName>
</protein>
<gene>
    <name evidence="1" type="ORF">BURPS1710A_3249</name>
</gene>
<sequence length="39" mass="4029">MRAHARAGLTAPAPGARPFPPLAGLPRAVSRFFDGAVMP</sequence>
<dbReference type="GeneID" id="93060935"/>
<dbReference type="RefSeq" id="WP_004193266.1">
    <property type="nucleotide sequence ID" value="NZ_CM000832.1"/>
</dbReference>
<dbReference type="EMBL" id="CM000832">
    <property type="protein sequence ID" value="EET09383.1"/>
    <property type="molecule type" value="Genomic_DNA"/>
</dbReference>
<dbReference type="HOGENOM" id="CLU_3306056_0_0_4"/>
<name>A0A0E1W895_BURPE</name>
<organism evidence="1">
    <name type="scientific">Burkholderia pseudomallei 1710a</name>
    <dbReference type="NCBI Taxonomy" id="320371"/>
    <lineage>
        <taxon>Bacteria</taxon>
        <taxon>Pseudomonadati</taxon>
        <taxon>Pseudomonadota</taxon>
        <taxon>Betaproteobacteria</taxon>
        <taxon>Burkholderiales</taxon>
        <taxon>Burkholderiaceae</taxon>
        <taxon>Burkholderia</taxon>
        <taxon>pseudomallei group</taxon>
    </lineage>
</organism>
<evidence type="ECO:0000313" key="1">
    <source>
        <dbReference type="EMBL" id="EET09383.1"/>
    </source>
</evidence>